<name>A0A7Y6NMS6_9BURK</name>
<proteinExistence type="predicted"/>
<reference evidence="2 3" key="1">
    <citation type="submission" date="2020-06" db="EMBL/GenBank/DDBJ databases">
        <title>Schlegella sp. ID0723 isolated from air conditioner.</title>
        <authorList>
            <person name="Kim D.Y."/>
            <person name="Kim D.-U."/>
        </authorList>
    </citation>
    <scope>NUCLEOTIDE SEQUENCE [LARGE SCALE GENOMIC DNA]</scope>
    <source>
        <strain evidence="2 3">ID0723</strain>
    </source>
</reference>
<feature type="chain" id="PRO_5031073508" evidence="1">
    <location>
        <begin position="20"/>
        <end position="118"/>
    </location>
</feature>
<organism evidence="2 3">
    <name type="scientific">Piscinibacter koreensis</name>
    <dbReference type="NCBI Taxonomy" id="2742824"/>
    <lineage>
        <taxon>Bacteria</taxon>
        <taxon>Pseudomonadati</taxon>
        <taxon>Pseudomonadota</taxon>
        <taxon>Betaproteobacteria</taxon>
        <taxon>Burkholderiales</taxon>
        <taxon>Sphaerotilaceae</taxon>
        <taxon>Piscinibacter</taxon>
    </lineage>
</organism>
<dbReference type="AlphaFoldDB" id="A0A7Y6NMS6"/>
<evidence type="ECO:0000313" key="2">
    <source>
        <dbReference type="EMBL" id="NUZ06027.1"/>
    </source>
</evidence>
<evidence type="ECO:0000256" key="1">
    <source>
        <dbReference type="SAM" id="SignalP"/>
    </source>
</evidence>
<protein>
    <submittedName>
        <fullName evidence="2">Uncharacterized protein</fullName>
    </submittedName>
</protein>
<feature type="signal peptide" evidence="1">
    <location>
        <begin position="1"/>
        <end position="19"/>
    </location>
</feature>
<evidence type="ECO:0000313" key="3">
    <source>
        <dbReference type="Proteomes" id="UP000529637"/>
    </source>
</evidence>
<sequence>MKTLVLSIALLASSTAAHAIACGPYSIYSIQSQTDRVLVGLYTRAYVAPNSGPIPIWKSLGSWSSPNTKRFLETMEFGLRSGFGTIWLLYDDPYVCNSDEYATQPVAVRLSLTPGIPP</sequence>
<gene>
    <name evidence="2" type="ORF">HQN59_09660</name>
</gene>
<keyword evidence="1" id="KW-0732">Signal</keyword>
<dbReference type="RefSeq" id="WP_176068615.1">
    <property type="nucleotide sequence ID" value="NZ_JABWMJ010000004.1"/>
</dbReference>
<dbReference type="EMBL" id="JABWMJ010000004">
    <property type="protein sequence ID" value="NUZ06027.1"/>
    <property type="molecule type" value="Genomic_DNA"/>
</dbReference>
<accession>A0A7Y6NMS6</accession>
<keyword evidence="3" id="KW-1185">Reference proteome</keyword>
<dbReference type="Proteomes" id="UP000529637">
    <property type="component" value="Unassembled WGS sequence"/>
</dbReference>
<comment type="caution">
    <text evidence="2">The sequence shown here is derived from an EMBL/GenBank/DDBJ whole genome shotgun (WGS) entry which is preliminary data.</text>
</comment>